<keyword evidence="1" id="KW-0812">Transmembrane</keyword>
<evidence type="ECO:0000256" key="1">
    <source>
        <dbReference type="SAM" id="Phobius"/>
    </source>
</evidence>
<feature type="transmembrane region" description="Helical" evidence="1">
    <location>
        <begin position="25"/>
        <end position="48"/>
    </location>
</feature>
<sequence>MFLERLRDGTVRIVSGIKESKLRQWIPILLLLTLAAYLLMGSACFWFFEHDKHEQTVRKWYMNMAVNRYVYDHFELFTFL</sequence>
<keyword evidence="1" id="KW-0472">Membrane</keyword>
<name>A0A3P7HXS8_STRVU</name>
<keyword evidence="3" id="KW-1185">Reference proteome</keyword>
<accession>A0A3P7HXS8</accession>
<gene>
    <name evidence="2" type="ORF">SVUK_LOCUS859</name>
</gene>
<proteinExistence type="predicted"/>
<keyword evidence="1" id="KW-1133">Transmembrane helix</keyword>
<dbReference type="EMBL" id="UYYB01001549">
    <property type="protein sequence ID" value="VDM65861.1"/>
    <property type="molecule type" value="Genomic_DNA"/>
</dbReference>
<reference evidence="2 3" key="1">
    <citation type="submission" date="2018-11" db="EMBL/GenBank/DDBJ databases">
        <authorList>
            <consortium name="Pathogen Informatics"/>
        </authorList>
    </citation>
    <scope>NUCLEOTIDE SEQUENCE [LARGE SCALE GENOMIC DNA]</scope>
</reference>
<dbReference type="OrthoDB" id="5817652at2759"/>
<evidence type="ECO:0000313" key="2">
    <source>
        <dbReference type="EMBL" id="VDM65861.1"/>
    </source>
</evidence>
<dbReference type="Proteomes" id="UP000270094">
    <property type="component" value="Unassembled WGS sequence"/>
</dbReference>
<organism evidence="2 3">
    <name type="scientific">Strongylus vulgaris</name>
    <name type="common">Blood worm</name>
    <dbReference type="NCBI Taxonomy" id="40348"/>
    <lineage>
        <taxon>Eukaryota</taxon>
        <taxon>Metazoa</taxon>
        <taxon>Ecdysozoa</taxon>
        <taxon>Nematoda</taxon>
        <taxon>Chromadorea</taxon>
        <taxon>Rhabditida</taxon>
        <taxon>Rhabditina</taxon>
        <taxon>Rhabditomorpha</taxon>
        <taxon>Strongyloidea</taxon>
        <taxon>Strongylidae</taxon>
        <taxon>Strongylus</taxon>
    </lineage>
</organism>
<dbReference type="AlphaFoldDB" id="A0A3P7HXS8"/>
<evidence type="ECO:0000313" key="3">
    <source>
        <dbReference type="Proteomes" id="UP000270094"/>
    </source>
</evidence>
<protein>
    <submittedName>
        <fullName evidence="2">Uncharacterized protein</fullName>
    </submittedName>
</protein>